<evidence type="ECO:0000256" key="2">
    <source>
        <dbReference type="ARBA" id="ARBA00023315"/>
    </source>
</evidence>
<keyword evidence="5" id="KW-1185">Reference proteome</keyword>
<dbReference type="Gene3D" id="3.40.630.30">
    <property type="match status" value="1"/>
</dbReference>
<dbReference type="PANTHER" id="PTHR43420">
    <property type="entry name" value="ACETYLTRANSFERASE"/>
    <property type="match status" value="1"/>
</dbReference>
<dbReference type="InterPro" id="IPR050680">
    <property type="entry name" value="YpeA/RimI_acetyltransf"/>
</dbReference>
<dbReference type="OrthoDB" id="9799601at2"/>
<evidence type="ECO:0000313" key="4">
    <source>
        <dbReference type="EMBL" id="AXI01987.1"/>
    </source>
</evidence>
<dbReference type="Proteomes" id="UP000253940">
    <property type="component" value="Chromosome"/>
</dbReference>
<dbReference type="RefSeq" id="WP_114898097.1">
    <property type="nucleotide sequence ID" value="NZ_CP031222.1"/>
</dbReference>
<dbReference type="Pfam" id="PF00583">
    <property type="entry name" value="Acetyltransf_1"/>
    <property type="match status" value="1"/>
</dbReference>
<dbReference type="KEGG" id="mbah:HYN46_03355"/>
<dbReference type="PROSITE" id="PS51186">
    <property type="entry name" value="GNAT"/>
    <property type="match status" value="1"/>
</dbReference>
<dbReference type="AlphaFoldDB" id="A0A345P3X8"/>
<sequence>MIRIIEADLTQEKQALTWLNLLDGYAQDQMGGGAGLTPLVKQQLIPHILKCSERLILLAMRDDVAVGLLNAFEGFSTFAASPLLNIHDVFVHPSARGLGVGKALFDYVEQVARSRGYCKLTLEVLTGNTVAQNLYRKQGFEGYSLDDQMGHALFWQKKL</sequence>
<dbReference type="InterPro" id="IPR016181">
    <property type="entry name" value="Acyl_CoA_acyltransferase"/>
</dbReference>
<dbReference type="SUPFAM" id="SSF55729">
    <property type="entry name" value="Acyl-CoA N-acyltransferases (Nat)"/>
    <property type="match status" value="1"/>
</dbReference>
<accession>A0A345P3X8</accession>
<dbReference type="GO" id="GO:0016747">
    <property type="term" value="F:acyltransferase activity, transferring groups other than amino-acyl groups"/>
    <property type="evidence" value="ECO:0007669"/>
    <property type="project" value="InterPro"/>
</dbReference>
<reference evidence="4 5" key="1">
    <citation type="submission" date="2018-07" db="EMBL/GenBank/DDBJ databases">
        <title>Genome sequencing of Moraxellaceae gen. HYN0046.</title>
        <authorList>
            <person name="Kim M."/>
            <person name="Yi H."/>
        </authorList>
    </citation>
    <scope>NUCLEOTIDE SEQUENCE [LARGE SCALE GENOMIC DNA]</scope>
    <source>
        <strain evidence="4 5">HYN0046</strain>
    </source>
</reference>
<proteinExistence type="predicted"/>
<name>A0A345P3X8_9GAMM</name>
<feature type="domain" description="N-acetyltransferase" evidence="3">
    <location>
        <begin position="1"/>
        <end position="159"/>
    </location>
</feature>
<gene>
    <name evidence="4" type="ORF">HYN46_03355</name>
</gene>
<evidence type="ECO:0000256" key="1">
    <source>
        <dbReference type="ARBA" id="ARBA00022679"/>
    </source>
</evidence>
<evidence type="ECO:0000313" key="5">
    <source>
        <dbReference type="Proteomes" id="UP000253940"/>
    </source>
</evidence>
<dbReference type="CDD" id="cd04301">
    <property type="entry name" value="NAT_SF"/>
    <property type="match status" value="1"/>
</dbReference>
<evidence type="ECO:0000259" key="3">
    <source>
        <dbReference type="PROSITE" id="PS51186"/>
    </source>
</evidence>
<keyword evidence="2" id="KW-0012">Acyltransferase</keyword>
<keyword evidence="1 4" id="KW-0808">Transferase</keyword>
<dbReference type="InterPro" id="IPR000182">
    <property type="entry name" value="GNAT_dom"/>
</dbReference>
<protein>
    <submittedName>
        <fullName evidence="4">GNAT family N-acetyltransferase</fullName>
    </submittedName>
</protein>
<organism evidence="4 5">
    <name type="scientific">Aquirhabdus parva</name>
    <dbReference type="NCBI Taxonomy" id="2283318"/>
    <lineage>
        <taxon>Bacteria</taxon>
        <taxon>Pseudomonadati</taxon>
        <taxon>Pseudomonadota</taxon>
        <taxon>Gammaproteobacteria</taxon>
        <taxon>Moraxellales</taxon>
        <taxon>Moraxellaceae</taxon>
        <taxon>Aquirhabdus</taxon>
    </lineage>
</organism>
<dbReference type="EMBL" id="CP031222">
    <property type="protein sequence ID" value="AXI01987.1"/>
    <property type="molecule type" value="Genomic_DNA"/>
</dbReference>